<evidence type="ECO:0000256" key="1">
    <source>
        <dbReference type="ARBA" id="ARBA00022679"/>
    </source>
</evidence>
<protein>
    <submittedName>
        <fullName evidence="4">Carbohydrate kinase, pfkB family</fullName>
    </submittedName>
</protein>
<evidence type="ECO:0000259" key="3">
    <source>
        <dbReference type="Pfam" id="PF00294"/>
    </source>
</evidence>
<dbReference type="Proteomes" id="UP000008522">
    <property type="component" value="Chromosome"/>
</dbReference>
<evidence type="ECO:0000256" key="2">
    <source>
        <dbReference type="ARBA" id="ARBA00022777"/>
    </source>
</evidence>
<dbReference type="PANTHER" id="PTHR10584:SF166">
    <property type="entry name" value="RIBOKINASE"/>
    <property type="match status" value="1"/>
</dbReference>
<dbReference type="GeneID" id="44969510"/>
<dbReference type="SUPFAM" id="SSF53613">
    <property type="entry name" value="Ribokinase-like"/>
    <property type="match status" value="1"/>
</dbReference>
<feature type="domain" description="Carbohydrate kinase PfkB" evidence="3">
    <location>
        <begin position="3"/>
        <end position="295"/>
    </location>
</feature>
<evidence type="ECO:0000313" key="4">
    <source>
        <dbReference type="EMBL" id="AEM21582.1"/>
    </source>
</evidence>
<organism evidence="4 5">
    <name type="scientific">Brachyspira intermedia (strain ATCC 51140 / PWS/A)</name>
    <name type="common">Serpulina intermedia</name>
    <dbReference type="NCBI Taxonomy" id="1045858"/>
    <lineage>
        <taxon>Bacteria</taxon>
        <taxon>Pseudomonadati</taxon>
        <taxon>Spirochaetota</taxon>
        <taxon>Spirochaetia</taxon>
        <taxon>Brachyspirales</taxon>
        <taxon>Brachyspiraceae</taxon>
        <taxon>Brachyspira</taxon>
    </lineage>
</organism>
<accession>G0ELT2</accession>
<sequence length="315" mass="35421">MKNYIVSIGGSNIDIQGFSKSRILLKESNPGKIKVCTGGVERNIINNLSNIGLKNIKFITSIGNDIFGDILFNNIKSLGVDVSYIVRNGSSTSYIAIMNNDRDMEIAMSDMDTLDENINIEYLDSIRDIIENAEFITMDAVMNRYIFEYIIKNFPNKKLLTDAVSIKKSEHIKGLEKHIYALKLNSNEASFLLDRDINTIEEGKEAVKIFLEKGVKEIYITFGALGICYGTYNDINEAYYLKAPKVNIVNATGAGDAFMAGIVYSIFHDYDLDYKVKFAAVMAMFALESEETVNDNTNFDKVTKRIEDIFGIKIN</sequence>
<gene>
    <name evidence="4" type="ordered locus">Bint_0957</name>
</gene>
<dbReference type="InterPro" id="IPR029056">
    <property type="entry name" value="Ribokinase-like"/>
</dbReference>
<dbReference type="EMBL" id="CP002874">
    <property type="protein sequence ID" value="AEM21582.1"/>
    <property type="molecule type" value="Genomic_DNA"/>
</dbReference>
<keyword evidence="2 4" id="KW-0418">Kinase</keyword>
<dbReference type="Pfam" id="PF00294">
    <property type="entry name" value="PfkB"/>
    <property type="match status" value="1"/>
</dbReference>
<dbReference type="CDD" id="cd01941">
    <property type="entry name" value="YeiC_kinase_like"/>
    <property type="match status" value="1"/>
</dbReference>
<dbReference type="InterPro" id="IPR011611">
    <property type="entry name" value="PfkB_dom"/>
</dbReference>
<name>G0ELT2_BRAIP</name>
<dbReference type="Gene3D" id="3.40.1190.20">
    <property type="match status" value="1"/>
</dbReference>
<keyword evidence="1" id="KW-0808">Transferase</keyword>
<proteinExistence type="predicted"/>
<dbReference type="GO" id="GO:0016301">
    <property type="term" value="F:kinase activity"/>
    <property type="evidence" value="ECO:0007669"/>
    <property type="project" value="UniProtKB-KW"/>
</dbReference>
<dbReference type="PANTHER" id="PTHR10584">
    <property type="entry name" value="SUGAR KINASE"/>
    <property type="match status" value="1"/>
</dbReference>
<evidence type="ECO:0000313" key="5">
    <source>
        <dbReference type="Proteomes" id="UP000008522"/>
    </source>
</evidence>
<reference evidence="4 5" key="1">
    <citation type="journal article" date="2011" name="BMC Genomics">
        <title>Complete genome sequence of Brachyspira intermedia reveals unique genomic features in Brachyspira species and phage-mediated horizontal gene transfer.</title>
        <authorList>
            <person name="Hafstrom T."/>
            <person name="Jansson D.S."/>
            <person name="Segerman B."/>
        </authorList>
    </citation>
    <scope>NUCLEOTIDE SEQUENCE [LARGE SCALE GENOMIC DNA]</scope>
    <source>
        <strain evidence="5">ATCC 51140 / PWS/A</strain>
    </source>
</reference>
<dbReference type="OrthoDB" id="9806249at2"/>
<dbReference type="RefSeq" id="WP_014487419.1">
    <property type="nucleotide sequence ID" value="NC_017243.1"/>
</dbReference>
<dbReference type="KEGG" id="bip:Bint_0957"/>
<keyword evidence="5" id="KW-1185">Reference proteome</keyword>
<dbReference type="HOGENOM" id="CLU_027634_11_2_12"/>
<dbReference type="AlphaFoldDB" id="G0ELT2"/>
<dbReference type="eggNOG" id="COG0524">
    <property type="taxonomic scope" value="Bacteria"/>
</dbReference>
<dbReference type="PATRIC" id="fig|1045858.4.peg.957"/>